<dbReference type="SUPFAM" id="SSF160369">
    <property type="entry name" value="Ribosomal protein L10-like"/>
    <property type="match status" value="1"/>
</dbReference>
<keyword evidence="5" id="KW-0699">rRNA-binding</keyword>
<evidence type="ECO:0000256" key="2">
    <source>
        <dbReference type="ARBA" id="ARBA00022980"/>
    </source>
</evidence>
<dbReference type="GO" id="GO:0003735">
    <property type="term" value="F:structural constituent of ribosome"/>
    <property type="evidence" value="ECO:0007669"/>
    <property type="project" value="InterPro"/>
</dbReference>
<dbReference type="EMBL" id="VMGL01000013">
    <property type="protein sequence ID" value="TSC97125.1"/>
    <property type="molecule type" value="Genomic_DNA"/>
</dbReference>
<dbReference type="PROSITE" id="PS01109">
    <property type="entry name" value="RIBOSOMAL_L10"/>
    <property type="match status" value="1"/>
</dbReference>
<dbReference type="PANTHER" id="PTHR11560">
    <property type="entry name" value="39S RIBOSOMAL PROTEIN L10, MITOCHONDRIAL"/>
    <property type="match status" value="1"/>
</dbReference>
<comment type="function">
    <text evidence="5">Forms part of the ribosomal stalk, playing a central role in the interaction of the ribosome with GTP-bound translation factors.</text>
</comment>
<accession>A0A554LW86</accession>
<dbReference type="Gene3D" id="6.10.250.290">
    <property type="match status" value="1"/>
</dbReference>
<dbReference type="GO" id="GO:0006412">
    <property type="term" value="P:translation"/>
    <property type="evidence" value="ECO:0007669"/>
    <property type="project" value="UniProtKB-UniRule"/>
</dbReference>
<evidence type="ECO:0000256" key="1">
    <source>
        <dbReference type="ARBA" id="ARBA00008889"/>
    </source>
</evidence>
<dbReference type="InterPro" id="IPR047865">
    <property type="entry name" value="Ribosomal_uL10_bac_type"/>
</dbReference>
<gene>
    <name evidence="5" type="primary">rplJ</name>
    <name evidence="6" type="ORF">CEN88_159</name>
</gene>
<evidence type="ECO:0000256" key="3">
    <source>
        <dbReference type="ARBA" id="ARBA00023274"/>
    </source>
</evidence>
<name>A0A554LW86_9BACT</name>
<dbReference type="CDD" id="cd05797">
    <property type="entry name" value="Ribosomal_L10"/>
    <property type="match status" value="1"/>
</dbReference>
<dbReference type="InterPro" id="IPR022973">
    <property type="entry name" value="Ribosomal_uL10_bac"/>
</dbReference>
<reference evidence="6 7" key="1">
    <citation type="submission" date="2017-07" db="EMBL/GenBank/DDBJ databases">
        <title>Mechanisms for carbon and nitrogen cycling indicate functional differentiation within the Candidate Phyla Radiation.</title>
        <authorList>
            <person name="Danczak R.E."/>
            <person name="Johnston M.D."/>
            <person name="Kenah C."/>
            <person name="Slattery M."/>
            <person name="Wrighton K.C."/>
            <person name="Wilkins M.J."/>
        </authorList>
    </citation>
    <scope>NUCLEOTIDE SEQUENCE [LARGE SCALE GENOMIC DNA]</scope>
    <source>
        <strain evidence="6">Licking1014_2</strain>
    </source>
</reference>
<dbReference type="AlphaFoldDB" id="A0A554LW86"/>
<comment type="similarity">
    <text evidence="1 5">Belongs to the universal ribosomal protein uL10 family.</text>
</comment>
<keyword evidence="5" id="KW-0694">RNA-binding</keyword>
<dbReference type="InterPro" id="IPR001790">
    <property type="entry name" value="Ribosomal_uL10"/>
</dbReference>
<keyword evidence="2 5" id="KW-0689">Ribosomal protein</keyword>
<evidence type="ECO:0000256" key="5">
    <source>
        <dbReference type="HAMAP-Rule" id="MF_00362"/>
    </source>
</evidence>
<proteinExistence type="inferred from homology"/>
<dbReference type="InterPro" id="IPR002363">
    <property type="entry name" value="Ribosomal_uL10_CS_bac"/>
</dbReference>
<dbReference type="Gene3D" id="3.30.70.1730">
    <property type="match status" value="1"/>
</dbReference>
<keyword evidence="3 5" id="KW-0687">Ribonucleoprotein</keyword>
<dbReference type="HAMAP" id="MF_00362">
    <property type="entry name" value="Ribosomal_uL10"/>
    <property type="match status" value="1"/>
</dbReference>
<protein>
    <recommendedName>
        <fullName evidence="4 5">Large ribosomal subunit protein uL10</fullName>
    </recommendedName>
</protein>
<dbReference type="GO" id="GO:0015934">
    <property type="term" value="C:large ribosomal subunit"/>
    <property type="evidence" value="ECO:0007669"/>
    <property type="project" value="InterPro"/>
</dbReference>
<comment type="subunit">
    <text evidence="5">Part of the ribosomal stalk of the 50S ribosomal subunit. The N-terminus interacts with L11 and the large rRNA to form the base of the stalk. The C-terminus forms an elongated spine to which L12 dimers bind in a sequential fashion forming a multimeric L10(L12)X complex.</text>
</comment>
<sequence length="166" mass="18900">MLNKIQKQEQIDKLSQILKDSKIGLISDYRGLSVKEIEKLRCQLREIGASLRVVKTSLFNFALQKNNLTIDESFLTRPLIFIAGEEEVITAKTLNNFLKENEKLELLGGWLEGGFIEKDEILKLAVLPSREQLHGQLVGMLSGLLSRLVYTLTYNQRSLLIILKSK</sequence>
<comment type="caution">
    <text evidence="6">The sequence shown here is derived from an EMBL/GenBank/DDBJ whole genome shotgun (WGS) entry which is preliminary data.</text>
</comment>
<dbReference type="Proteomes" id="UP000318711">
    <property type="component" value="Unassembled WGS sequence"/>
</dbReference>
<dbReference type="NCBIfam" id="NF000955">
    <property type="entry name" value="PRK00099.1-1"/>
    <property type="match status" value="1"/>
</dbReference>
<evidence type="ECO:0000256" key="4">
    <source>
        <dbReference type="ARBA" id="ARBA00035202"/>
    </source>
</evidence>
<organism evidence="6 7">
    <name type="scientific">Candidatus Berkelbacteria bacterium Licking1014_2</name>
    <dbReference type="NCBI Taxonomy" id="2017146"/>
    <lineage>
        <taxon>Bacteria</taxon>
        <taxon>Candidatus Berkelbacteria</taxon>
    </lineage>
</organism>
<evidence type="ECO:0000313" key="7">
    <source>
        <dbReference type="Proteomes" id="UP000318711"/>
    </source>
</evidence>
<evidence type="ECO:0000313" key="6">
    <source>
        <dbReference type="EMBL" id="TSC97125.1"/>
    </source>
</evidence>
<dbReference type="Pfam" id="PF00466">
    <property type="entry name" value="Ribosomal_L10"/>
    <property type="match status" value="1"/>
</dbReference>
<dbReference type="GO" id="GO:0070180">
    <property type="term" value="F:large ribosomal subunit rRNA binding"/>
    <property type="evidence" value="ECO:0007669"/>
    <property type="project" value="UniProtKB-UniRule"/>
</dbReference>
<dbReference type="InterPro" id="IPR043141">
    <property type="entry name" value="Ribosomal_uL10-like_sf"/>
</dbReference>